<evidence type="ECO:0000313" key="4">
    <source>
        <dbReference type="Proteomes" id="UP001528040"/>
    </source>
</evidence>
<dbReference type="SUPFAM" id="SSF52833">
    <property type="entry name" value="Thioredoxin-like"/>
    <property type="match status" value="1"/>
</dbReference>
<organism evidence="3 4">
    <name type="scientific">Aliiroseovarius salicola</name>
    <dbReference type="NCBI Taxonomy" id="3009082"/>
    <lineage>
        <taxon>Bacteria</taxon>
        <taxon>Pseudomonadati</taxon>
        <taxon>Pseudomonadota</taxon>
        <taxon>Alphaproteobacteria</taxon>
        <taxon>Rhodobacterales</taxon>
        <taxon>Paracoccaceae</taxon>
        <taxon>Aliiroseovarius</taxon>
    </lineage>
</organism>
<keyword evidence="1" id="KW-0732">Signal</keyword>
<dbReference type="InterPro" id="IPR013766">
    <property type="entry name" value="Thioredoxin_domain"/>
</dbReference>
<keyword evidence="4" id="KW-1185">Reference proteome</keyword>
<name>A0ABT4W5F4_9RHOB</name>
<protein>
    <submittedName>
        <fullName evidence="3">Thioredoxin family protein</fullName>
    </submittedName>
</protein>
<dbReference type="InterPro" id="IPR036249">
    <property type="entry name" value="Thioredoxin-like_sf"/>
</dbReference>
<dbReference type="EMBL" id="JAQIIO010000007">
    <property type="protein sequence ID" value="MDA5095042.1"/>
    <property type="molecule type" value="Genomic_DNA"/>
</dbReference>
<feature type="chain" id="PRO_5045606801" evidence="1">
    <location>
        <begin position="23"/>
        <end position="135"/>
    </location>
</feature>
<dbReference type="RefSeq" id="WP_271054751.1">
    <property type="nucleotide sequence ID" value="NZ_JAQIIO010000007.1"/>
</dbReference>
<feature type="signal peptide" evidence="1">
    <location>
        <begin position="1"/>
        <end position="22"/>
    </location>
</feature>
<reference evidence="3 4" key="1">
    <citation type="submission" date="2023-01" db="EMBL/GenBank/DDBJ databases">
        <authorList>
            <person name="Yoon J.-W."/>
        </authorList>
    </citation>
    <scope>NUCLEOTIDE SEQUENCE [LARGE SCALE GENOMIC DNA]</scope>
    <source>
        <strain evidence="3 4">KMU-50</strain>
    </source>
</reference>
<proteinExistence type="predicted"/>
<sequence length="135" mass="14608">MKRRDFLTFTAAALVAPAALQAATEYSPGLVQKALAEGKTVFLDFKASWCSTCARQERVINVLKSENPAYAANITFVNVDWDKYGRSDLAKSLNIPRRSTLVVLKGDKELGRIVAGTGKDQIKALMDTALAAAMA</sequence>
<comment type="caution">
    <text evidence="3">The sequence shown here is derived from an EMBL/GenBank/DDBJ whole genome shotgun (WGS) entry which is preliminary data.</text>
</comment>
<dbReference type="Proteomes" id="UP001528040">
    <property type="component" value="Unassembled WGS sequence"/>
</dbReference>
<accession>A0ABT4W5F4</accession>
<dbReference type="Gene3D" id="3.40.30.10">
    <property type="entry name" value="Glutaredoxin"/>
    <property type="match status" value="1"/>
</dbReference>
<dbReference type="CDD" id="cd02947">
    <property type="entry name" value="TRX_family"/>
    <property type="match status" value="1"/>
</dbReference>
<evidence type="ECO:0000259" key="2">
    <source>
        <dbReference type="PROSITE" id="PS51352"/>
    </source>
</evidence>
<evidence type="ECO:0000313" key="3">
    <source>
        <dbReference type="EMBL" id="MDA5095042.1"/>
    </source>
</evidence>
<dbReference type="PROSITE" id="PS51352">
    <property type="entry name" value="THIOREDOXIN_2"/>
    <property type="match status" value="1"/>
</dbReference>
<feature type="domain" description="Thioredoxin" evidence="2">
    <location>
        <begin position="10"/>
        <end position="135"/>
    </location>
</feature>
<dbReference type="Pfam" id="PF00085">
    <property type="entry name" value="Thioredoxin"/>
    <property type="match status" value="1"/>
</dbReference>
<evidence type="ECO:0000256" key="1">
    <source>
        <dbReference type="SAM" id="SignalP"/>
    </source>
</evidence>
<gene>
    <name evidence="3" type="ORF">O2N63_13210</name>
</gene>